<dbReference type="InterPro" id="IPR036652">
    <property type="entry name" value="YjeF_N_dom_sf"/>
</dbReference>
<evidence type="ECO:0000256" key="10">
    <source>
        <dbReference type="ARBA" id="ARBA00023027"/>
    </source>
</evidence>
<dbReference type="Pfam" id="PF03853">
    <property type="entry name" value="YjeF_N"/>
    <property type="match status" value="1"/>
</dbReference>
<dbReference type="CDD" id="cd01171">
    <property type="entry name" value="YXKO-related"/>
    <property type="match status" value="1"/>
</dbReference>
<evidence type="ECO:0000256" key="4">
    <source>
        <dbReference type="ARBA" id="ARBA00009524"/>
    </source>
</evidence>
<dbReference type="EMBL" id="JACBZS010000001">
    <property type="protein sequence ID" value="NYI70355.1"/>
    <property type="molecule type" value="Genomic_DNA"/>
</dbReference>
<dbReference type="Gene3D" id="3.40.1190.20">
    <property type="match status" value="1"/>
</dbReference>
<dbReference type="HAMAP" id="MF_01965">
    <property type="entry name" value="NADHX_dehydratase"/>
    <property type="match status" value="1"/>
</dbReference>
<keyword evidence="6 17" id="KW-0547">Nucleotide-binding</keyword>
<evidence type="ECO:0000256" key="11">
    <source>
        <dbReference type="ARBA" id="ARBA00023235"/>
    </source>
</evidence>
<gene>
    <name evidence="17" type="primary">nnrD</name>
    <name evidence="18" type="synonym">nnrE</name>
    <name evidence="22" type="ORF">GGQ54_000915</name>
</gene>
<dbReference type="GO" id="GO:0110051">
    <property type="term" value="P:metabolite repair"/>
    <property type="evidence" value="ECO:0007669"/>
    <property type="project" value="TreeGrafter"/>
</dbReference>
<evidence type="ECO:0000256" key="19">
    <source>
        <dbReference type="PIRNR" id="PIRNR017184"/>
    </source>
</evidence>
<feature type="binding site" evidence="17">
    <location>
        <position position="238"/>
    </location>
    <ligand>
        <name>(6S)-NADPHX</name>
        <dbReference type="ChEBI" id="CHEBI:64076"/>
    </ligand>
</feature>
<evidence type="ECO:0000259" key="21">
    <source>
        <dbReference type="PROSITE" id="PS51385"/>
    </source>
</evidence>
<feature type="binding site" evidence="18">
    <location>
        <position position="139"/>
    </location>
    <ligand>
        <name>(6S)-NADPHX</name>
        <dbReference type="ChEBI" id="CHEBI:64076"/>
    </ligand>
</feature>
<dbReference type="GO" id="GO:0046872">
    <property type="term" value="F:metal ion binding"/>
    <property type="evidence" value="ECO:0007669"/>
    <property type="project" value="UniProtKB-UniRule"/>
</dbReference>
<dbReference type="InterPro" id="IPR029056">
    <property type="entry name" value="Ribokinase-like"/>
</dbReference>
<feature type="binding site" evidence="17">
    <location>
        <position position="401"/>
    </location>
    <ligand>
        <name>(6S)-NADPHX</name>
        <dbReference type="ChEBI" id="CHEBI:64076"/>
    </ligand>
</feature>
<keyword evidence="7 17" id="KW-0067">ATP-binding</keyword>
<dbReference type="SUPFAM" id="SSF53613">
    <property type="entry name" value="Ribokinase-like"/>
    <property type="match status" value="1"/>
</dbReference>
<feature type="binding site" evidence="18">
    <location>
        <position position="46"/>
    </location>
    <ligand>
        <name>K(+)</name>
        <dbReference type="ChEBI" id="CHEBI:29103"/>
    </ligand>
</feature>
<keyword evidence="10 17" id="KW-0520">NAD</keyword>
<evidence type="ECO:0000256" key="13">
    <source>
        <dbReference type="ARBA" id="ARBA00023268"/>
    </source>
</evidence>
<dbReference type="GO" id="GO:0052856">
    <property type="term" value="F:NAD(P)HX epimerase activity"/>
    <property type="evidence" value="ECO:0007669"/>
    <property type="project" value="UniProtKB-UniRule"/>
</dbReference>
<comment type="similarity">
    <text evidence="18">Belongs to the NnrE/AIBP family.</text>
</comment>
<sequence>MAAIRAAEEAAPELATGELMRRAAEAVAREAGPDRPVLILAGPGNNGADGLWAGERLARAGASVAACAVLGGADDTAAAALTAAGGSMIDIDDALAMIGPQVLIIDAILGIGARPGLRGAAADAARLARERGGPVLAVDLPSGLDADGAVAPGSAFRADRTVTFGGRRLCHLLRPAADACGEVVVADIGIDLRAEAALLAGWQAADVARAWPVPGAGDDKYSRGVLGIDTGSARYPGAAVLSCTGAAWSGAGMIRYAGPGEAGREVVRALPNVTIGTGRVQAWLLGSGWGERPDARTRVDSVLALGLPTVLDADAIAALPRHPLSGRVLLTPHAGELARLLDTERAVVEADPIAAGRRAAEMTGACVLLKGTNQFVLAPGHDQVWLAAPGPAWTGQAGSGDTLAGICGTLLAAGLPAADAGVAAASLQAITAEWHPGPYPPQALASYLPATIAALLREAR</sequence>
<evidence type="ECO:0000256" key="2">
    <source>
        <dbReference type="ARBA" id="ARBA00000909"/>
    </source>
</evidence>
<dbReference type="GO" id="GO:0016301">
    <property type="term" value="F:kinase activity"/>
    <property type="evidence" value="ECO:0007669"/>
    <property type="project" value="UniProtKB-KW"/>
</dbReference>
<proteinExistence type="inferred from homology"/>
<evidence type="ECO:0000256" key="15">
    <source>
        <dbReference type="ARBA" id="ARBA00048238"/>
    </source>
</evidence>
<dbReference type="RefSeq" id="WP_343045851.1">
    <property type="nucleotide sequence ID" value="NZ_JACBZS010000001.1"/>
</dbReference>
<comment type="similarity">
    <text evidence="4 19">In the C-terminal section; belongs to the NnrD/CARKD family.</text>
</comment>
<comment type="function">
    <text evidence="18">Catalyzes the epimerization of the S- and R-forms of NAD(P)HX, a damaged form of NAD(P)H that is a result of enzymatic or heat-dependent hydration. This is a prerequisite for the S-specific NAD(P)H-hydrate dehydratase to allow the repair of both epimers of NAD(P)HX.</text>
</comment>
<dbReference type="GO" id="GO:0046496">
    <property type="term" value="P:nicotinamide nucleotide metabolic process"/>
    <property type="evidence" value="ECO:0007669"/>
    <property type="project" value="UniProtKB-UniRule"/>
</dbReference>
<dbReference type="AlphaFoldDB" id="A0A7Z0IK96"/>
<reference evidence="22 23" key="1">
    <citation type="submission" date="2020-07" db="EMBL/GenBank/DDBJ databases">
        <title>Sequencing the genomes of 1000 actinobacteria strains.</title>
        <authorList>
            <person name="Klenk H.-P."/>
        </authorList>
    </citation>
    <scope>NUCLEOTIDE SEQUENCE [LARGE SCALE GENOMIC DNA]</scope>
    <source>
        <strain evidence="22 23">DSM 103164</strain>
    </source>
</reference>
<evidence type="ECO:0000256" key="7">
    <source>
        <dbReference type="ARBA" id="ARBA00022840"/>
    </source>
</evidence>
<dbReference type="GO" id="GO:0052855">
    <property type="term" value="F:ADP-dependent NAD(P)H-hydrate dehydratase activity"/>
    <property type="evidence" value="ECO:0007669"/>
    <property type="project" value="UniProtKB-UniRule"/>
</dbReference>
<feature type="binding site" evidence="18">
    <location>
        <position position="106"/>
    </location>
    <ligand>
        <name>K(+)</name>
        <dbReference type="ChEBI" id="CHEBI:29103"/>
    </ligand>
</feature>
<comment type="catalytic activity">
    <reaction evidence="1 18 19">
        <text>(6R)-NADHX = (6S)-NADHX</text>
        <dbReference type="Rhea" id="RHEA:32215"/>
        <dbReference type="ChEBI" id="CHEBI:64074"/>
        <dbReference type="ChEBI" id="CHEBI:64075"/>
        <dbReference type="EC" id="5.1.99.6"/>
    </reaction>
</comment>
<organism evidence="22 23">
    <name type="scientific">Naumannella cuiyingiana</name>
    <dbReference type="NCBI Taxonomy" id="1347891"/>
    <lineage>
        <taxon>Bacteria</taxon>
        <taxon>Bacillati</taxon>
        <taxon>Actinomycetota</taxon>
        <taxon>Actinomycetes</taxon>
        <taxon>Propionibacteriales</taxon>
        <taxon>Propionibacteriaceae</taxon>
        <taxon>Naumannella</taxon>
    </lineage>
</organism>
<comment type="similarity">
    <text evidence="17">Belongs to the NnrD/CARKD family.</text>
</comment>
<feature type="binding site" evidence="17">
    <location>
        <position position="333"/>
    </location>
    <ligand>
        <name>(6S)-NADPHX</name>
        <dbReference type="ChEBI" id="CHEBI:64076"/>
    </ligand>
</feature>
<comment type="cofactor">
    <cofactor evidence="17">
        <name>Mg(2+)</name>
        <dbReference type="ChEBI" id="CHEBI:18420"/>
    </cofactor>
</comment>
<dbReference type="PANTHER" id="PTHR12592">
    <property type="entry name" value="ATP-DEPENDENT (S)-NAD(P)H-HYDRATE DEHYDRATASE FAMILY MEMBER"/>
    <property type="match status" value="1"/>
</dbReference>
<feature type="binding site" evidence="18">
    <location>
        <begin position="45"/>
        <end position="49"/>
    </location>
    <ligand>
        <name>(6S)-NADPHX</name>
        <dbReference type="ChEBI" id="CHEBI:64076"/>
    </ligand>
</feature>
<dbReference type="InterPro" id="IPR030677">
    <property type="entry name" value="Nnr"/>
</dbReference>
<dbReference type="HAMAP" id="MF_01966">
    <property type="entry name" value="NADHX_epimerase"/>
    <property type="match status" value="1"/>
</dbReference>
<comment type="similarity">
    <text evidence="3 19">In the N-terminal section; belongs to the NnrE/AIBP family.</text>
</comment>
<dbReference type="Pfam" id="PF01256">
    <property type="entry name" value="Carb_kinase"/>
    <property type="match status" value="1"/>
</dbReference>
<keyword evidence="13" id="KW-0511">Multifunctional enzyme</keyword>
<evidence type="ECO:0000313" key="23">
    <source>
        <dbReference type="Proteomes" id="UP000527616"/>
    </source>
</evidence>
<dbReference type="PIRSF" id="PIRSF017184">
    <property type="entry name" value="Nnr"/>
    <property type="match status" value="1"/>
</dbReference>
<evidence type="ECO:0000256" key="18">
    <source>
        <dbReference type="HAMAP-Rule" id="MF_01966"/>
    </source>
</evidence>
<dbReference type="EC" id="4.2.1.136" evidence="19"/>
<keyword evidence="12 17" id="KW-0456">Lyase</keyword>
<feature type="binding site" evidence="17">
    <location>
        <position position="288"/>
    </location>
    <ligand>
        <name>(6S)-NADPHX</name>
        <dbReference type="ChEBI" id="CHEBI:64076"/>
    </ligand>
</feature>
<comment type="cofactor">
    <cofactor evidence="18 19">
        <name>K(+)</name>
        <dbReference type="ChEBI" id="CHEBI:29103"/>
    </cofactor>
    <text evidence="18 19">Binds 1 potassium ion per subunit.</text>
</comment>
<name>A0A7Z0IK96_9ACTN</name>
<dbReference type="GO" id="GO:0005524">
    <property type="term" value="F:ATP binding"/>
    <property type="evidence" value="ECO:0007669"/>
    <property type="project" value="UniProtKB-UniRule"/>
</dbReference>
<comment type="caution">
    <text evidence="17">Lacks conserved residue(s) required for the propagation of feature annotation.</text>
</comment>
<dbReference type="Gene3D" id="3.40.50.10260">
    <property type="entry name" value="YjeF N-terminal domain"/>
    <property type="match status" value="1"/>
</dbReference>
<keyword evidence="5 18" id="KW-0479">Metal-binding</keyword>
<dbReference type="PROSITE" id="PS51383">
    <property type="entry name" value="YJEF_C_3"/>
    <property type="match status" value="1"/>
</dbReference>
<comment type="catalytic activity">
    <reaction evidence="2 18 19">
        <text>(6R)-NADPHX = (6S)-NADPHX</text>
        <dbReference type="Rhea" id="RHEA:32227"/>
        <dbReference type="ChEBI" id="CHEBI:64076"/>
        <dbReference type="ChEBI" id="CHEBI:64077"/>
        <dbReference type="EC" id="5.1.99.6"/>
    </reaction>
</comment>
<evidence type="ECO:0000256" key="12">
    <source>
        <dbReference type="ARBA" id="ARBA00023239"/>
    </source>
</evidence>
<dbReference type="InterPro" id="IPR000631">
    <property type="entry name" value="CARKD"/>
</dbReference>
<dbReference type="NCBIfam" id="TIGR00197">
    <property type="entry name" value="yjeF_nterm"/>
    <property type="match status" value="1"/>
</dbReference>
<evidence type="ECO:0000256" key="9">
    <source>
        <dbReference type="ARBA" id="ARBA00022958"/>
    </source>
</evidence>
<dbReference type="InterPro" id="IPR004443">
    <property type="entry name" value="YjeF_N_dom"/>
</dbReference>
<comment type="subunit">
    <text evidence="17">Homotetramer.</text>
</comment>
<dbReference type="Proteomes" id="UP000527616">
    <property type="component" value="Unassembled WGS sequence"/>
</dbReference>
<comment type="catalytic activity">
    <reaction evidence="16 17 19">
        <text>(6S)-NADPHX + ADP = AMP + phosphate + NADPH + H(+)</text>
        <dbReference type="Rhea" id="RHEA:32235"/>
        <dbReference type="ChEBI" id="CHEBI:15378"/>
        <dbReference type="ChEBI" id="CHEBI:43474"/>
        <dbReference type="ChEBI" id="CHEBI:57783"/>
        <dbReference type="ChEBI" id="CHEBI:64076"/>
        <dbReference type="ChEBI" id="CHEBI:456215"/>
        <dbReference type="ChEBI" id="CHEBI:456216"/>
        <dbReference type="EC" id="4.2.1.136"/>
    </reaction>
</comment>
<dbReference type="PANTHER" id="PTHR12592:SF0">
    <property type="entry name" value="ATP-DEPENDENT (S)-NAD(P)H-HYDRATE DEHYDRATASE"/>
    <property type="match status" value="1"/>
</dbReference>
<evidence type="ECO:0000256" key="3">
    <source>
        <dbReference type="ARBA" id="ARBA00006001"/>
    </source>
</evidence>
<evidence type="ECO:0000259" key="20">
    <source>
        <dbReference type="PROSITE" id="PS51383"/>
    </source>
</evidence>
<evidence type="ECO:0000256" key="8">
    <source>
        <dbReference type="ARBA" id="ARBA00022857"/>
    </source>
</evidence>
<keyword evidence="22" id="KW-0808">Transferase</keyword>
<comment type="caution">
    <text evidence="22">The sequence shown here is derived from an EMBL/GenBank/DDBJ whole genome shotgun (WGS) entry which is preliminary data.</text>
</comment>
<comment type="catalytic activity">
    <reaction evidence="15 17 19">
        <text>(6S)-NADHX + ADP = AMP + phosphate + NADH + H(+)</text>
        <dbReference type="Rhea" id="RHEA:32223"/>
        <dbReference type="ChEBI" id="CHEBI:15378"/>
        <dbReference type="ChEBI" id="CHEBI:43474"/>
        <dbReference type="ChEBI" id="CHEBI:57945"/>
        <dbReference type="ChEBI" id="CHEBI:64074"/>
        <dbReference type="ChEBI" id="CHEBI:456215"/>
        <dbReference type="ChEBI" id="CHEBI:456216"/>
        <dbReference type="EC" id="4.2.1.136"/>
    </reaction>
</comment>
<keyword evidence="11 18" id="KW-0413">Isomerase</keyword>
<dbReference type="EC" id="5.1.99.6" evidence="19"/>
<feature type="binding site" evidence="18">
    <location>
        <begin position="110"/>
        <end position="116"/>
    </location>
    <ligand>
        <name>(6S)-NADPHX</name>
        <dbReference type="ChEBI" id="CHEBI:64076"/>
    </ligand>
</feature>
<keyword evidence="8 17" id="KW-0521">NADP</keyword>
<keyword evidence="22" id="KW-0418">Kinase</keyword>
<evidence type="ECO:0000256" key="17">
    <source>
        <dbReference type="HAMAP-Rule" id="MF_01965"/>
    </source>
</evidence>
<feature type="domain" description="YjeF N-terminal" evidence="21">
    <location>
        <begin position="1"/>
        <end position="196"/>
    </location>
</feature>
<comment type="function">
    <text evidence="14 19">Bifunctional enzyme that catalyzes the epimerization of the S- and R-forms of NAD(P)HX and the dehydration of the S-form of NAD(P)HX at the expense of ADP, which is converted to AMP. This allows the repair of both epimers of NAD(P)HX, a damaged form of NAD(P)H that is a result of enzymatic or heat-dependent hydration.</text>
</comment>
<evidence type="ECO:0000256" key="16">
    <source>
        <dbReference type="ARBA" id="ARBA00049209"/>
    </source>
</evidence>
<comment type="function">
    <text evidence="17">Catalyzes the dehydration of the S-form of NAD(P)HX at the expense of ADP, which is converted to AMP. Together with NAD(P)HX epimerase, which catalyzes the epimerization of the S- and R-forms, the enzyme allows the repair of both epimers of NAD(P)HX, a damaged form of NAD(P)H that is a result of enzymatic or heat-dependent hydration.</text>
</comment>
<feature type="domain" description="YjeF C-terminal" evidence="20">
    <location>
        <begin position="203"/>
        <end position="455"/>
    </location>
</feature>
<feature type="binding site" evidence="17">
    <location>
        <position position="400"/>
    </location>
    <ligand>
        <name>AMP</name>
        <dbReference type="ChEBI" id="CHEBI:456215"/>
    </ligand>
</feature>
<evidence type="ECO:0000256" key="1">
    <source>
        <dbReference type="ARBA" id="ARBA00000013"/>
    </source>
</evidence>
<keyword evidence="9 18" id="KW-0630">Potassium</keyword>
<keyword evidence="23" id="KW-1185">Reference proteome</keyword>
<dbReference type="PROSITE" id="PS51385">
    <property type="entry name" value="YJEF_N"/>
    <property type="match status" value="1"/>
</dbReference>
<protein>
    <recommendedName>
        <fullName evidence="19">Bifunctional NAD(P)H-hydrate repair enzyme</fullName>
    </recommendedName>
    <alternativeName>
        <fullName evidence="19">Nicotinamide nucleotide repair protein</fullName>
    </alternativeName>
    <domain>
        <recommendedName>
            <fullName evidence="19">ADP-dependent (S)-NAD(P)H-hydrate dehydratase</fullName>
            <ecNumber evidence="19">4.2.1.136</ecNumber>
        </recommendedName>
        <alternativeName>
            <fullName evidence="19">ADP-dependent NAD(P)HX dehydratase</fullName>
        </alternativeName>
    </domain>
    <domain>
        <recommendedName>
            <fullName evidence="19">NAD(P)H-hydrate epimerase</fullName>
            <ecNumber evidence="19">5.1.99.6</ecNumber>
        </recommendedName>
    </domain>
</protein>
<evidence type="ECO:0000256" key="14">
    <source>
        <dbReference type="ARBA" id="ARBA00025153"/>
    </source>
</evidence>
<dbReference type="SUPFAM" id="SSF64153">
    <property type="entry name" value="YjeF N-terminal domain-like"/>
    <property type="match status" value="1"/>
</dbReference>
<feature type="binding site" evidence="18">
    <location>
        <position position="142"/>
    </location>
    <ligand>
        <name>K(+)</name>
        <dbReference type="ChEBI" id="CHEBI:29103"/>
    </ligand>
</feature>
<accession>A0A7Z0IK96</accession>
<evidence type="ECO:0000256" key="6">
    <source>
        <dbReference type="ARBA" id="ARBA00022741"/>
    </source>
</evidence>
<evidence type="ECO:0000313" key="22">
    <source>
        <dbReference type="EMBL" id="NYI70355.1"/>
    </source>
</evidence>
<evidence type="ECO:0000256" key="5">
    <source>
        <dbReference type="ARBA" id="ARBA00022723"/>
    </source>
</evidence>